<organism evidence="1 2">
    <name type="scientific">Pleurodeles waltl</name>
    <name type="common">Iberian ribbed newt</name>
    <dbReference type="NCBI Taxonomy" id="8319"/>
    <lineage>
        <taxon>Eukaryota</taxon>
        <taxon>Metazoa</taxon>
        <taxon>Chordata</taxon>
        <taxon>Craniata</taxon>
        <taxon>Vertebrata</taxon>
        <taxon>Euteleostomi</taxon>
        <taxon>Amphibia</taxon>
        <taxon>Batrachia</taxon>
        <taxon>Caudata</taxon>
        <taxon>Salamandroidea</taxon>
        <taxon>Salamandridae</taxon>
        <taxon>Pleurodelinae</taxon>
        <taxon>Pleurodeles</taxon>
    </lineage>
</organism>
<dbReference type="Proteomes" id="UP001066276">
    <property type="component" value="Chromosome 4_2"/>
</dbReference>
<evidence type="ECO:0000313" key="2">
    <source>
        <dbReference type="Proteomes" id="UP001066276"/>
    </source>
</evidence>
<dbReference type="AlphaFoldDB" id="A0AAV7SF73"/>
<dbReference type="EMBL" id="JANPWB010000008">
    <property type="protein sequence ID" value="KAJ1161968.1"/>
    <property type="molecule type" value="Genomic_DNA"/>
</dbReference>
<sequence length="127" mass="14186">MSPKCAIGKATCQRDLLSCAKERLGERRRFWERVVRVSCPIIVIVPYIDSTDDENVEDGSCINAVVEVALVCVCSKDVWKETLYADKNLHECCEQHQNVYEVAKRRGKNGCDIRDGAKLIVVLGGSV</sequence>
<accession>A0AAV7SF73</accession>
<evidence type="ECO:0000313" key="1">
    <source>
        <dbReference type="EMBL" id="KAJ1161968.1"/>
    </source>
</evidence>
<proteinExistence type="predicted"/>
<gene>
    <name evidence="1" type="ORF">NDU88_002448</name>
</gene>
<keyword evidence="2" id="KW-1185">Reference proteome</keyword>
<comment type="caution">
    <text evidence="1">The sequence shown here is derived from an EMBL/GenBank/DDBJ whole genome shotgun (WGS) entry which is preliminary data.</text>
</comment>
<reference evidence="1" key="1">
    <citation type="journal article" date="2022" name="bioRxiv">
        <title>Sequencing and chromosome-scale assembly of the giantPleurodeles waltlgenome.</title>
        <authorList>
            <person name="Brown T."/>
            <person name="Elewa A."/>
            <person name="Iarovenko S."/>
            <person name="Subramanian E."/>
            <person name="Araus A.J."/>
            <person name="Petzold A."/>
            <person name="Susuki M."/>
            <person name="Suzuki K.-i.T."/>
            <person name="Hayashi T."/>
            <person name="Toyoda A."/>
            <person name="Oliveira C."/>
            <person name="Osipova E."/>
            <person name="Leigh N.D."/>
            <person name="Simon A."/>
            <person name="Yun M.H."/>
        </authorList>
    </citation>
    <scope>NUCLEOTIDE SEQUENCE</scope>
    <source>
        <strain evidence="1">20211129_DDA</strain>
        <tissue evidence="1">Liver</tissue>
    </source>
</reference>
<protein>
    <submittedName>
        <fullName evidence="1">Uncharacterized protein</fullName>
    </submittedName>
</protein>
<name>A0AAV7SF73_PLEWA</name>